<dbReference type="InterPro" id="IPR006769">
    <property type="entry name" value="MCU_C"/>
</dbReference>
<evidence type="ECO:0000256" key="11">
    <source>
        <dbReference type="ARBA" id="ARBA00023128"/>
    </source>
</evidence>
<organism evidence="21 22">
    <name type="scientific">Ephemerocybe angulata</name>
    <dbReference type="NCBI Taxonomy" id="980116"/>
    <lineage>
        <taxon>Eukaryota</taxon>
        <taxon>Fungi</taxon>
        <taxon>Dikarya</taxon>
        <taxon>Basidiomycota</taxon>
        <taxon>Agaricomycotina</taxon>
        <taxon>Agaricomycetes</taxon>
        <taxon>Agaricomycetidae</taxon>
        <taxon>Agaricales</taxon>
        <taxon>Agaricineae</taxon>
        <taxon>Psathyrellaceae</taxon>
        <taxon>Ephemerocybe</taxon>
    </lineage>
</organism>
<evidence type="ECO:0000256" key="14">
    <source>
        <dbReference type="ARBA" id="ARBA00036634"/>
    </source>
</evidence>
<evidence type="ECO:0000313" key="22">
    <source>
        <dbReference type="Proteomes" id="UP000521943"/>
    </source>
</evidence>
<evidence type="ECO:0000313" key="21">
    <source>
        <dbReference type="EMBL" id="KAF6746003.1"/>
    </source>
</evidence>
<comment type="caution">
    <text evidence="21">The sequence shown here is derived from an EMBL/GenBank/DDBJ whole genome shotgun (WGS) entry which is preliminary data.</text>
</comment>
<comment type="catalytic activity">
    <reaction evidence="14">
        <text>Ca(2+)(in) = Ca(2+)(out)</text>
        <dbReference type="Rhea" id="RHEA:29671"/>
        <dbReference type="ChEBI" id="CHEBI:29108"/>
    </reaction>
</comment>
<dbReference type="GO" id="GO:0036444">
    <property type="term" value="P:calcium import into the mitochondrion"/>
    <property type="evidence" value="ECO:0007669"/>
    <property type="project" value="TreeGrafter"/>
</dbReference>
<keyword evidence="8" id="KW-0106">Calcium</keyword>
<dbReference type="OrthoDB" id="278338at2759"/>
<evidence type="ECO:0000256" key="19">
    <source>
        <dbReference type="SAM" id="Phobius"/>
    </source>
</evidence>
<comment type="subcellular location">
    <subcellularLocation>
        <location evidence="1">Mitochondrion inner membrane</location>
        <topology evidence="1">Multi-pass membrane protein</topology>
    </subcellularLocation>
</comment>
<evidence type="ECO:0000256" key="17">
    <source>
        <dbReference type="ARBA" id="ARBA00045938"/>
    </source>
</evidence>
<dbReference type="AlphaFoldDB" id="A0A8H6HHP4"/>
<evidence type="ECO:0000256" key="18">
    <source>
        <dbReference type="SAM" id="MobiDB-lite"/>
    </source>
</evidence>
<dbReference type="EMBL" id="JACGCI010000097">
    <property type="protein sequence ID" value="KAF6746003.1"/>
    <property type="molecule type" value="Genomic_DNA"/>
</dbReference>
<evidence type="ECO:0000259" key="20">
    <source>
        <dbReference type="Pfam" id="PF04678"/>
    </source>
</evidence>
<proteinExistence type="inferred from homology"/>
<feature type="region of interest" description="Disordered" evidence="18">
    <location>
        <begin position="396"/>
        <end position="445"/>
    </location>
</feature>
<comment type="function">
    <text evidence="17">Highly selective calcium channel localized to the inner mitochondrial membrane, which mediates calcium uptake into the mitochondrial matrix. Mitochondrial calcium homeostasis plays key roles in cellular physiology and regulates ATP production, cytoplasmic calcium signals and activation of cell death pathways. Sufficient to operate as a pore-forming channel without the need of calcium-sensor or auxiliary subunit.</text>
</comment>
<evidence type="ECO:0000256" key="16">
    <source>
        <dbReference type="ARBA" id="ARBA00044981"/>
    </source>
</evidence>
<keyword evidence="5" id="KW-0107">Calcium channel</keyword>
<evidence type="ECO:0000256" key="1">
    <source>
        <dbReference type="ARBA" id="ARBA00004448"/>
    </source>
</evidence>
<evidence type="ECO:0000256" key="2">
    <source>
        <dbReference type="ARBA" id="ARBA00005653"/>
    </source>
</evidence>
<feature type="transmembrane region" description="Helical" evidence="19">
    <location>
        <begin position="286"/>
        <end position="306"/>
    </location>
</feature>
<gene>
    <name evidence="21" type="ORF">DFP72DRAFT_823561</name>
</gene>
<dbReference type="InterPro" id="IPR039055">
    <property type="entry name" value="MCU_fam"/>
</dbReference>
<reference evidence="21 22" key="1">
    <citation type="submission" date="2020-07" db="EMBL/GenBank/DDBJ databases">
        <title>Comparative genomics of pyrophilous fungi reveals a link between fire events and developmental genes.</title>
        <authorList>
            <consortium name="DOE Joint Genome Institute"/>
            <person name="Steindorff A.S."/>
            <person name="Carver A."/>
            <person name="Calhoun S."/>
            <person name="Stillman K."/>
            <person name="Liu H."/>
            <person name="Lipzen A."/>
            <person name="Pangilinan J."/>
            <person name="Labutti K."/>
            <person name="Bruns T.D."/>
            <person name="Grigoriev I.V."/>
        </authorList>
    </citation>
    <scope>NUCLEOTIDE SEQUENCE [LARGE SCALE GENOMIC DNA]</scope>
    <source>
        <strain evidence="21 22">CBS 144469</strain>
    </source>
</reference>
<dbReference type="Pfam" id="PF04678">
    <property type="entry name" value="MCU"/>
    <property type="match status" value="1"/>
</dbReference>
<evidence type="ECO:0000256" key="8">
    <source>
        <dbReference type="ARBA" id="ARBA00022837"/>
    </source>
</evidence>
<dbReference type="GO" id="GO:0015292">
    <property type="term" value="F:uniporter activity"/>
    <property type="evidence" value="ECO:0007669"/>
    <property type="project" value="TreeGrafter"/>
</dbReference>
<keyword evidence="9 19" id="KW-1133">Transmembrane helix</keyword>
<dbReference type="GO" id="GO:0005262">
    <property type="term" value="F:calcium channel activity"/>
    <property type="evidence" value="ECO:0007669"/>
    <property type="project" value="UniProtKB-KW"/>
</dbReference>
<evidence type="ECO:0000256" key="6">
    <source>
        <dbReference type="ARBA" id="ARBA00022692"/>
    </source>
</evidence>
<comment type="similarity">
    <text evidence="2">Belongs to the MCU (TC 1.A.77) family.</text>
</comment>
<evidence type="ECO:0000256" key="7">
    <source>
        <dbReference type="ARBA" id="ARBA00022792"/>
    </source>
</evidence>
<keyword evidence="11" id="KW-0496">Mitochondrion</keyword>
<keyword evidence="10" id="KW-0406">Ion transport</keyword>
<feature type="transmembrane region" description="Helical" evidence="19">
    <location>
        <begin position="318"/>
        <end position="335"/>
    </location>
</feature>
<keyword evidence="6 19" id="KW-0812">Transmembrane</keyword>
<dbReference type="GO" id="GO:1990246">
    <property type="term" value="C:uniplex complex"/>
    <property type="evidence" value="ECO:0007669"/>
    <property type="project" value="TreeGrafter"/>
</dbReference>
<dbReference type="PANTHER" id="PTHR13462">
    <property type="entry name" value="CALCIUM UNIPORTER PROTEIN, MITOCHONDRIAL"/>
    <property type="match status" value="1"/>
</dbReference>
<evidence type="ECO:0000256" key="13">
    <source>
        <dbReference type="ARBA" id="ARBA00023303"/>
    </source>
</evidence>
<dbReference type="Proteomes" id="UP000521943">
    <property type="component" value="Unassembled WGS sequence"/>
</dbReference>
<feature type="compositionally biased region" description="Basic and acidic residues" evidence="18">
    <location>
        <begin position="425"/>
        <end position="434"/>
    </location>
</feature>
<evidence type="ECO:0000256" key="10">
    <source>
        <dbReference type="ARBA" id="ARBA00023065"/>
    </source>
</evidence>
<dbReference type="GO" id="GO:0051560">
    <property type="term" value="P:mitochondrial calcium ion homeostasis"/>
    <property type="evidence" value="ECO:0007669"/>
    <property type="project" value="InterPro"/>
</dbReference>
<keyword evidence="13" id="KW-0407">Ion channel</keyword>
<evidence type="ECO:0000256" key="5">
    <source>
        <dbReference type="ARBA" id="ARBA00022673"/>
    </source>
</evidence>
<evidence type="ECO:0000256" key="15">
    <source>
        <dbReference type="ARBA" id="ARBA00044966"/>
    </source>
</evidence>
<protein>
    <recommendedName>
        <fullName evidence="16">Calcium uniporter protein, mitochondrial</fullName>
    </recommendedName>
</protein>
<keyword evidence="22" id="KW-1185">Reference proteome</keyword>
<feature type="compositionally biased region" description="Basic and acidic residues" evidence="18">
    <location>
        <begin position="406"/>
        <end position="417"/>
    </location>
</feature>
<keyword evidence="4" id="KW-0109">Calcium transport</keyword>
<keyword evidence="3" id="KW-0813">Transport</keyword>
<evidence type="ECO:0000256" key="9">
    <source>
        <dbReference type="ARBA" id="ARBA00022989"/>
    </source>
</evidence>
<sequence length="445" mass="49420">MSWLAVAPLRCISACHRSRPSALGRLTWRPHSTGAPDSPKDRNTGFLDVQHSHFIANASPKASWKAEGFGTFNEGEEPSVDELEGVSEGRGKLLPTATHLFKLILPLGNLSHPSSTRTQPRASGISPDSKSISPPTVMLLHPSQPLSHVGSLIRASLAPATPIVSFRSRSTKGQAFQWSDSTDIGDFIRDAARSAKFMICLTYHPSKHLSETTLQQDTEKVVAVNDEGGTKGKDILETVIEVKVPTFADRTRFLRRRLQSVESQISSMEGLKSHCEREAHRGARRMAVTGFGMLVVYWASVARLTFWDYGWDVMEPVTYLSGLSTVILGYLWFLYQGREVSYSSVLAQSISKRRDTLYKTHGFDVERWMDLVGERKSLRKEIGRIAEDYEDAEASDYVENATDTGKPQDGDLAKVDLAESNAEMSEGKKEEKIGQRMASKANREE</sequence>
<dbReference type="PANTHER" id="PTHR13462:SF10">
    <property type="entry name" value="CALCIUM UNIPORTER PROTEIN, MITOCHONDRIAL"/>
    <property type="match status" value="1"/>
</dbReference>
<accession>A0A8H6HHP4</accession>
<evidence type="ECO:0000256" key="4">
    <source>
        <dbReference type="ARBA" id="ARBA00022568"/>
    </source>
</evidence>
<evidence type="ECO:0000256" key="3">
    <source>
        <dbReference type="ARBA" id="ARBA00022448"/>
    </source>
</evidence>
<comment type="subunit">
    <text evidence="15">Homotetramer, assembles in a dimer or dimers configuration with two interfaces.</text>
</comment>
<feature type="domain" description="Calcium uniporter protein C-terminal" evidence="20">
    <location>
        <begin position="243"/>
        <end position="370"/>
    </location>
</feature>
<name>A0A8H6HHP4_9AGAR</name>
<evidence type="ECO:0000256" key="12">
    <source>
        <dbReference type="ARBA" id="ARBA00023136"/>
    </source>
</evidence>
<feature type="region of interest" description="Disordered" evidence="18">
    <location>
        <begin position="112"/>
        <end position="131"/>
    </location>
</feature>
<keyword evidence="12 19" id="KW-0472">Membrane</keyword>
<keyword evidence="7" id="KW-0999">Mitochondrion inner membrane</keyword>